<dbReference type="PANTHER" id="PTHR46401:SF2">
    <property type="entry name" value="GLYCOSYLTRANSFERASE WBBK-RELATED"/>
    <property type="match status" value="1"/>
</dbReference>
<evidence type="ECO:0000259" key="2">
    <source>
        <dbReference type="Pfam" id="PF00534"/>
    </source>
</evidence>
<dbReference type="GO" id="GO:0009103">
    <property type="term" value="P:lipopolysaccharide biosynthetic process"/>
    <property type="evidence" value="ECO:0007669"/>
    <property type="project" value="TreeGrafter"/>
</dbReference>
<name>A0A1F8AVK5_9BACT</name>
<dbReference type="Proteomes" id="UP000178603">
    <property type="component" value="Unassembled WGS sequence"/>
</dbReference>
<dbReference type="CDD" id="cd03801">
    <property type="entry name" value="GT4_PimA-like"/>
    <property type="match status" value="1"/>
</dbReference>
<dbReference type="SUPFAM" id="SSF53756">
    <property type="entry name" value="UDP-Glycosyltransferase/glycogen phosphorylase"/>
    <property type="match status" value="1"/>
</dbReference>
<dbReference type="Pfam" id="PF00534">
    <property type="entry name" value="Glycos_transf_1"/>
    <property type="match status" value="1"/>
</dbReference>
<dbReference type="PANTHER" id="PTHR46401">
    <property type="entry name" value="GLYCOSYLTRANSFERASE WBBK-RELATED"/>
    <property type="match status" value="1"/>
</dbReference>
<dbReference type="InterPro" id="IPR001296">
    <property type="entry name" value="Glyco_trans_1"/>
</dbReference>
<organism evidence="3 4">
    <name type="scientific">Candidatus Woesebacteria bacterium RIFCSPHIGHO2_12_FULL_41_24</name>
    <dbReference type="NCBI Taxonomy" id="1802510"/>
    <lineage>
        <taxon>Bacteria</taxon>
        <taxon>Candidatus Woeseibacteriota</taxon>
    </lineage>
</organism>
<accession>A0A1F8AVK5</accession>
<protein>
    <recommendedName>
        <fullName evidence="2">Glycosyl transferase family 1 domain-containing protein</fullName>
    </recommendedName>
</protein>
<dbReference type="GO" id="GO:0016757">
    <property type="term" value="F:glycosyltransferase activity"/>
    <property type="evidence" value="ECO:0007669"/>
    <property type="project" value="InterPro"/>
</dbReference>
<proteinExistence type="predicted"/>
<dbReference type="Gene3D" id="3.40.50.2000">
    <property type="entry name" value="Glycogen Phosphorylase B"/>
    <property type="match status" value="2"/>
</dbReference>
<reference evidence="3 4" key="1">
    <citation type="journal article" date="2016" name="Nat. Commun.">
        <title>Thousands of microbial genomes shed light on interconnected biogeochemical processes in an aquifer system.</title>
        <authorList>
            <person name="Anantharaman K."/>
            <person name="Brown C.T."/>
            <person name="Hug L.A."/>
            <person name="Sharon I."/>
            <person name="Castelle C.J."/>
            <person name="Probst A.J."/>
            <person name="Thomas B.C."/>
            <person name="Singh A."/>
            <person name="Wilkins M.J."/>
            <person name="Karaoz U."/>
            <person name="Brodie E.L."/>
            <person name="Williams K.H."/>
            <person name="Hubbard S.S."/>
            <person name="Banfield J.F."/>
        </authorList>
    </citation>
    <scope>NUCLEOTIDE SEQUENCE [LARGE SCALE GENOMIC DNA]</scope>
</reference>
<evidence type="ECO:0000256" key="1">
    <source>
        <dbReference type="ARBA" id="ARBA00022679"/>
    </source>
</evidence>
<sequence>MNIVFLSFRIAGLDGVSLEAVHWKEILERMGHKVTFLAGELDRSGVLLPELHFKWPYVYQIHERVVYGDEKYEDVERGIFTLAGKIEGKLREVLRHNGKVDLLIVANIFSLPMHFPLTVALSRIVGEYSIPTIARHHDFWWERQKYLESSLFKFFENWFPPKLPTVKHTVINSIAKAELKKRYGLDADIISDTFDFASNKAVADSYSKHFRPDFEIGAEDKVFLQPTRIVPRKRIELSIEFIKALNDPNAVLVISQREGDEQPGYEKKLKKLAQETGIRCKFIGDRVNSQRKIISGKRIYTLWDCYVNADFVTYPTEVEGFGNQFVETMYFKKPIILTPYPVYKSDIAPLGFETIELNGANFGKAVAKVNSLIADGQEYDRLVEKNFKIGEKHFSYDSTREKIKKLLQTLPSV</sequence>
<dbReference type="AlphaFoldDB" id="A0A1F8AVK5"/>
<evidence type="ECO:0000313" key="4">
    <source>
        <dbReference type="Proteomes" id="UP000178603"/>
    </source>
</evidence>
<comment type="caution">
    <text evidence="3">The sequence shown here is derived from an EMBL/GenBank/DDBJ whole genome shotgun (WGS) entry which is preliminary data.</text>
</comment>
<feature type="domain" description="Glycosyl transferase family 1" evidence="2">
    <location>
        <begin position="211"/>
        <end position="386"/>
    </location>
</feature>
<keyword evidence="1" id="KW-0808">Transferase</keyword>
<gene>
    <name evidence="3" type="ORF">A3E44_01310</name>
</gene>
<dbReference type="EMBL" id="MGGW01000002">
    <property type="protein sequence ID" value="OGM55539.1"/>
    <property type="molecule type" value="Genomic_DNA"/>
</dbReference>
<evidence type="ECO:0000313" key="3">
    <source>
        <dbReference type="EMBL" id="OGM55539.1"/>
    </source>
</evidence>